<keyword evidence="3" id="KW-1185">Reference proteome</keyword>
<dbReference type="RefSeq" id="WP_211351825.1">
    <property type="nucleotide sequence ID" value="NZ_VFQC01000001.1"/>
</dbReference>
<reference evidence="2 3" key="1">
    <citation type="submission" date="2019-06" db="EMBL/GenBank/DDBJ databases">
        <title>Sequencing the genomes of 1000 actinobacteria strains.</title>
        <authorList>
            <person name="Klenk H.-P."/>
        </authorList>
    </citation>
    <scope>NUCLEOTIDE SEQUENCE [LARGE SCALE GENOMIC DNA]</scope>
    <source>
        <strain evidence="2 3">DSM 45015</strain>
    </source>
</reference>
<evidence type="ECO:0000256" key="1">
    <source>
        <dbReference type="SAM" id="MobiDB-lite"/>
    </source>
</evidence>
<dbReference type="EMBL" id="VFQC01000001">
    <property type="protein sequence ID" value="TQN32764.1"/>
    <property type="molecule type" value="Genomic_DNA"/>
</dbReference>
<comment type="caution">
    <text evidence="2">The sequence shown here is derived from an EMBL/GenBank/DDBJ whole genome shotgun (WGS) entry which is preliminary data.</text>
</comment>
<feature type="region of interest" description="Disordered" evidence="1">
    <location>
        <begin position="93"/>
        <end position="136"/>
    </location>
</feature>
<dbReference type="Proteomes" id="UP000317422">
    <property type="component" value="Unassembled WGS sequence"/>
</dbReference>
<gene>
    <name evidence="2" type="ORF">FHX37_2746</name>
</gene>
<sequence>MTPTILVLTAGAAVAVLVAVAAVVTGRGGQLARFEADHPPLELPTSRPITSADVGRVILPLAFWGYHVRAVDDVLRRLSQTIAERDARIAELERRVSGETRGAAPSERAPERTGTAGDTSPTAVDGGGDQQGEDAR</sequence>
<evidence type="ECO:0000313" key="3">
    <source>
        <dbReference type="Proteomes" id="UP000317422"/>
    </source>
</evidence>
<evidence type="ECO:0008006" key="4">
    <source>
        <dbReference type="Google" id="ProtNLM"/>
    </source>
</evidence>
<protein>
    <recommendedName>
        <fullName evidence="4">DivIVA domain-containing protein</fullName>
    </recommendedName>
</protein>
<dbReference type="AlphaFoldDB" id="A0A543NLT3"/>
<proteinExistence type="predicted"/>
<organism evidence="2 3">
    <name type="scientific">Haloactinospora alba</name>
    <dbReference type="NCBI Taxonomy" id="405555"/>
    <lineage>
        <taxon>Bacteria</taxon>
        <taxon>Bacillati</taxon>
        <taxon>Actinomycetota</taxon>
        <taxon>Actinomycetes</taxon>
        <taxon>Streptosporangiales</taxon>
        <taxon>Nocardiopsidaceae</taxon>
        <taxon>Haloactinospora</taxon>
    </lineage>
</organism>
<accession>A0A543NLT3</accession>
<evidence type="ECO:0000313" key="2">
    <source>
        <dbReference type="EMBL" id="TQN32764.1"/>
    </source>
</evidence>
<name>A0A543NLT3_9ACTN</name>